<keyword evidence="3" id="KW-0378">Hydrolase</keyword>
<comment type="caution">
    <text evidence="3">The sequence shown here is derived from an EMBL/GenBank/DDBJ whole genome shotgun (WGS) entry which is preliminary data.</text>
</comment>
<reference evidence="4" key="1">
    <citation type="journal article" date="2019" name="Int. J. Syst. Evol. Microbiol.">
        <title>The Global Catalogue of Microorganisms (GCM) 10K type strain sequencing project: providing services to taxonomists for standard genome sequencing and annotation.</title>
        <authorList>
            <consortium name="The Broad Institute Genomics Platform"/>
            <consortium name="The Broad Institute Genome Sequencing Center for Infectious Disease"/>
            <person name="Wu L."/>
            <person name="Ma J."/>
        </authorList>
    </citation>
    <scope>NUCLEOTIDE SEQUENCE [LARGE SCALE GENOMIC DNA]</scope>
    <source>
        <strain evidence="4">CGMCC 1.10188</strain>
    </source>
</reference>
<name>A0ABQ1II80_9PROT</name>
<dbReference type="PANTHER" id="PTHR43265">
    <property type="entry name" value="ESTERASE ESTD"/>
    <property type="match status" value="1"/>
</dbReference>
<dbReference type="SUPFAM" id="SSF53474">
    <property type="entry name" value="alpha/beta-Hydrolases"/>
    <property type="match status" value="1"/>
</dbReference>
<evidence type="ECO:0000313" key="3">
    <source>
        <dbReference type="EMBL" id="GGB40255.1"/>
    </source>
</evidence>
<dbReference type="InterPro" id="IPR053145">
    <property type="entry name" value="AB_hydrolase_Est10"/>
</dbReference>
<evidence type="ECO:0000259" key="2">
    <source>
        <dbReference type="Pfam" id="PF12146"/>
    </source>
</evidence>
<proteinExistence type="predicted"/>
<sequence length="368" mass="37647">MRCRPLRLAGLPVITAVAALAATAVLFSGHGRAQDASPVLAADMCERVIAITASPAPDAPELFGSFAFPCAASADAALPVVLMLAGSGPTDRDGNQPGFRTDMQRALAEDLAGRGIASLRVDKRGVGASAAAAPDEAAMTLDMLAGDAARWTRAARRLAAGAAVVTMGHSEGGLLALLAARRVAADGVILAATAGEPAGRTLARQIDQAPMDDATRSRARRILAELIAGRQVDGVPLDLAPLFRASVQPYLISWLGVDPAAIIESLRGPVLILQGDRDLQVTVADARRLAGARPQGTRVQILGGLNHVFKPAPVDRAANIAAYTAPGVRPDPRVAGLIADFVSAVVPRAAGGVPPAAGPRHPADRPNG</sequence>
<dbReference type="InterPro" id="IPR029058">
    <property type="entry name" value="AB_hydrolase_fold"/>
</dbReference>
<gene>
    <name evidence="3" type="ORF">GCM10011505_22170</name>
</gene>
<evidence type="ECO:0000313" key="4">
    <source>
        <dbReference type="Proteomes" id="UP000603352"/>
    </source>
</evidence>
<dbReference type="EMBL" id="BMDZ01000022">
    <property type="protein sequence ID" value="GGB40255.1"/>
    <property type="molecule type" value="Genomic_DNA"/>
</dbReference>
<dbReference type="PANTHER" id="PTHR43265:SF1">
    <property type="entry name" value="ESTERASE ESTD"/>
    <property type="match status" value="1"/>
</dbReference>
<organism evidence="3 4">
    <name type="scientific">Tistrella bauzanensis</name>
    <dbReference type="NCBI Taxonomy" id="657419"/>
    <lineage>
        <taxon>Bacteria</taxon>
        <taxon>Pseudomonadati</taxon>
        <taxon>Pseudomonadota</taxon>
        <taxon>Alphaproteobacteria</taxon>
        <taxon>Geminicoccales</taxon>
        <taxon>Geminicoccaceae</taxon>
        <taxon>Tistrella</taxon>
    </lineage>
</organism>
<dbReference type="Proteomes" id="UP000603352">
    <property type="component" value="Unassembled WGS sequence"/>
</dbReference>
<dbReference type="Gene3D" id="3.40.50.1820">
    <property type="entry name" value="alpha/beta hydrolase"/>
    <property type="match status" value="1"/>
</dbReference>
<accession>A0ABQ1II80</accession>
<feature type="signal peptide" evidence="1">
    <location>
        <begin position="1"/>
        <end position="21"/>
    </location>
</feature>
<evidence type="ECO:0000256" key="1">
    <source>
        <dbReference type="SAM" id="SignalP"/>
    </source>
</evidence>
<dbReference type="GO" id="GO:0016787">
    <property type="term" value="F:hydrolase activity"/>
    <property type="evidence" value="ECO:0007669"/>
    <property type="project" value="UniProtKB-KW"/>
</dbReference>
<keyword evidence="4" id="KW-1185">Reference proteome</keyword>
<feature type="domain" description="Serine aminopeptidase S33" evidence="2">
    <location>
        <begin position="106"/>
        <end position="205"/>
    </location>
</feature>
<dbReference type="Pfam" id="PF12146">
    <property type="entry name" value="Hydrolase_4"/>
    <property type="match status" value="1"/>
</dbReference>
<dbReference type="InterPro" id="IPR022742">
    <property type="entry name" value="Hydrolase_4"/>
</dbReference>
<feature type="chain" id="PRO_5046258718" evidence="1">
    <location>
        <begin position="22"/>
        <end position="368"/>
    </location>
</feature>
<keyword evidence="1" id="KW-0732">Signal</keyword>
<protein>
    <submittedName>
        <fullName evidence="3">Alpha/beta hydrolase</fullName>
    </submittedName>
</protein>